<sequence length="179" mass="20161">MKRPAYPVDDSSVHYKFKGYFILYAHIKQRAHMRTYAYPSHLPVWLTNSGIPNNCLVRQDVDATLDRCASETSLEVGHIKDIKHYSLTAPVAQYLQYFKRAKHSGIRISEHNPLIANAWCLLIVSRTSRYLIVVSQTKSLKKLTGTGFESLPPSMSQSIFHGSLATAMTLFSTSKASIN</sequence>
<organism evidence="1 2">
    <name type="scientific">Glossina pallidipes</name>
    <name type="common">Tsetse fly</name>
    <dbReference type="NCBI Taxonomy" id="7398"/>
    <lineage>
        <taxon>Eukaryota</taxon>
        <taxon>Metazoa</taxon>
        <taxon>Ecdysozoa</taxon>
        <taxon>Arthropoda</taxon>
        <taxon>Hexapoda</taxon>
        <taxon>Insecta</taxon>
        <taxon>Pterygota</taxon>
        <taxon>Neoptera</taxon>
        <taxon>Endopterygota</taxon>
        <taxon>Diptera</taxon>
        <taxon>Brachycera</taxon>
        <taxon>Muscomorpha</taxon>
        <taxon>Hippoboscoidea</taxon>
        <taxon>Glossinidae</taxon>
        <taxon>Glossina</taxon>
    </lineage>
</organism>
<evidence type="ECO:0000313" key="2">
    <source>
        <dbReference type="Proteomes" id="UP000092445"/>
    </source>
</evidence>
<accession>A0A1B0AJ25</accession>
<proteinExistence type="predicted"/>
<evidence type="ECO:0000313" key="1">
    <source>
        <dbReference type="EnsemblMetazoa" id="GPAI047379-PA"/>
    </source>
</evidence>
<reference evidence="2" key="1">
    <citation type="submission" date="2014-03" db="EMBL/GenBank/DDBJ databases">
        <authorList>
            <person name="Aksoy S."/>
            <person name="Warren W."/>
            <person name="Wilson R.K."/>
        </authorList>
    </citation>
    <scope>NUCLEOTIDE SEQUENCE [LARGE SCALE GENOMIC DNA]</scope>
    <source>
        <strain evidence="2">IAEA</strain>
    </source>
</reference>
<reference evidence="1" key="2">
    <citation type="submission" date="2020-05" db="UniProtKB">
        <authorList>
            <consortium name="EnsemblMetazoa"/>
        </authorList>
    </citation>
    <scope>IDENTIFICATION</scope>
    <source>
        <strain evidence="1">IAEA</strain>
    </source>
</reference>
<name>A0A1B0AJ25_GLOPL</name>
<dbReference type="VEuPathDB" id="VectorBase:GPAI047379"/>
<protein>
    <submittedName>
        <fullName evidence="1">Uncharacterized protein</fullName>
    </submittedName>
</protein>
<dbReference type="Proteomes" id="UP000092445">
    <property type="component" value="Unassembled WGS sequence"/>
</dbReference>
<dbReference type="EnsemblMetazoa" id="GPAI047379-RA">
    <property type="protein sequence ID" value="GPAI047379-PA"/>
    <property type="gene ID" value="GPAI047379"/>
</dbReference>
<dbReference type="AlphaFoldDB" id="A0A1B0AJ25"/>
<keyword evidence="2" id="KW-1185">Reference proteome</keyword>